<proteinExistence type="predicted"/>
<feature type="region of interest" description="Disordered" evidence="1">
    <location>
        <begin position="101"/>
        <end position="146"/>
    </location>
</feature>
<feature type="compositionally biased region" description="Pro residues" evidence="1">
    <location>
        <begin position="1"/>
        <end position="16"/>
    </location>
</feature>
<dbReference type="PRINTS" id="PR01217">
    <property type="entry name" value="PRICHEXTENSN"/>
</dbReference>
<keyword evidence="2" id="KW-0812">Transmembrane</keyword>
<feature type="compositionally biased region" description="Low complexity" evidence="1">
    <location>
        <begin position="106"/>
        <end position="138"/>
    </location>
</feature>
<dbReference type="EMBL" id="JBFAUK010000008">
    <property type="protein sequence ID" value="MEV5507511.1"/>
    <property type="molecule type" value="Genomic_DNA"/>
</dbReference>
<name>A0ABV3JX93_STRON</name>
<feature type="region of interest" description="Disordered" evidence="1">
    <location>
        <begin position="1"/>
        <end position="70"/>
    </location>
</feature>
<dbReference type="RefSeq" id="WP_109280679.1">
    <property type="nucleotide sequence ID" value="NZ_JBFAUK010000008.1"/>
</dbReference>
<reference evidence="3 4" key="1">
    <citation type="submission" date="2024-06" db="EMBL/GenBank/DDBJ databases">
        <title>The Natural Products Discovery Center: Release of the First 8490 Sequenced Strains for Exploring Actinobacteria Biosynthetic Diversity.</title>
        <authorList>
            <person name="Kalkreuter E."/>
            <person name="Kautsar S.A."/>
            <person name="Yang D."/>
            <person name="Bader C.D."/>
            <person name="Teijaro C.N."/>
            <person name="Fluegel L."/>
            <person name="Davis C.M."/>
            <person name="Simpson J.R."/>
            <person name="Lauterbach L."/>
            <person name="Steele A.D."/>
            <person name="Gui C."/>
            <person name="Meng S."/>
            <person name="Li G."/>
            <person name="Viehrig K."/>
            <person name="Ye F."/>
            <person name="Su P."/>
            <person name="Kiefer A.F."/>
            <person name="Nichols A."/>
            <person name="Cepeda A.J."/>
            <person name="Yan W."/>
            <person name="Fan B."/>
            <person name="Jiang Y."/>
            <person name="Adhikari A."/>
            <person name="Zheng C.-J."/>
            <person name="Schuster L."/>
            <person name="Cowan T.M."/>
            <person name="Smanski M.J."/>
            <person name="Chevrette M.G."/>
            <person name="De Carvalho L.P.S."/>
            <person name="Shen B."/>
        </authorList>
    </citation>
    <scope>NUCLEOTIDE SEQUENCE [LARGE SCALE GENOMIC DNA]</scope>
    <source>
        <strain evidence="3 4">NPDC052347</strain>
    </source>
</reference>
<keyword evidence="2" id="KW-1133">Transmembrane helix</keyword>
<evidence type="ECO:0008006" key="5">
    <source>
        <dbReference type="Google" id="ProtNLM"/>
    </source>
</evidence>
<feature type="transmembrane region" description="Helical" evidence="2">
    <location>
        <begin position="74"/>
        <end position="95"/>
    </location>
</feature>
<comment type="caution">
    <text evidence="3">The sequence shown here is derived from an EMBL/GenBank/DDBJ whole genome shotgun (WGS) entry which is preliminary data.</text>
</comment>
<evidence type="ECO:0000313" key="3">
    <source>
        <dbReference type="EMBL" id="MEV5507511.1"/>
    </source>
</evidence>
<protein>
    <recommendedName>
        <fullName evidence="5">Septum formation-related domain-containing protein</fullName>
    </recommendedName>
</protein>
<evidence type="ECO:0000256" key="2">
    <source>
        <dbReference type="SAM" id="Phobius"/>
    </source>
</evidence>
<accession>A0ABV3JX93</accession>
<keyword evidence="2" id="KW-0472">Membrane</keyword>
<sequence>MTTPPPPPPSNPPQPPGGGGGFGPPQGFGPLPPEQPPFGAQPPAGPPPYGPSGYGPYGPQPVPPAPSGGGGAKIAAIVVAVVLVAGLAVGGMILFHNSGKDDKPVAHASSSPSPVVSASPSLDNPAPTAPSTTPSTAPSSPPPLIDLKAGDCFDAPQLSPSLVRPEKRSCDSAHDGQVISMEKLEGTPENETEIKDKALALCKPIAEQRLKTIGDGRRYYYYALYPTRMALLLRGDRDIACAITLTDRAGGAKLTAPLPGES</sequence>
<evidence type="ECO:0000313" key="4">
    <source>
        <dbReference type="Proteomes" id="UP001552594"/>
    </source>
</evidence>
<dbReference type="Proteomes" id="UP001552594">
    <property type="component" value="Unassembled WGS sequence"/>
</dbReference>
<evidence type="ECO:0000256" key="1">
    <source>
        <dbReference type="SAM" id="MobiDB-lite"/>
    </source>
</evidence>
<organism evidence="3 4">
    <name type="scientific">Streptomyces orinoci</name>
    <name type="common">Streptoverticillium orinoci</name>
    <dbReference type="NCBI Taxonomy" id="67339"/>
    <lineage>
        <taxon>Bacteria</taxon>
        <taxon>Bacillati</taxon>
        <taxon>Actinomycetota</taxon>
        <taxon>Actinomycetes</taxon>
        <taxon>Kitasatosporales</taxon>
        <taxon>Streptomycetaceae</taxon>
        <taxon>Streptomyces</taxon>
    </lineage>
</organism>
<keyword evidence="4" id="KW-1185">Reference proteome</keyword>
<feature type="compositionally biased region" description="Gly residues" evidence="1">
    <location>
        <begin position="17"/>
        <end position="26"/>
    </location>
</feature>
<feature type="compositionally biased region" description="Pro residues" evidence="1">
    <location>
        <begin position="30"/>
        <end position="50"/>
    </location>
</feature>
<gene>
    <name evidence="3" type="ORF">AB0L16_13665</name>
</gene>